<dbReference type="STRING" id="756272.Plabr_2199"/>
<reference evidence="2" key="1">
    <citation type="submission" date="2011-02" db="EMBL/GenBank/DDBJ databases">
        <title>The complete genome of Planctomyces brasiliensis DSM 5305.</title>
        <authorList>
            <person name="Lucas S."/>
            <person name="Copeland A."/>
            <person name="Lapidus A."/>
            <person name="Bruce D."/>
            <person name="Goodwin L."/>
            <person name="Pitluck S."/>
            <person name="Kyrpides N."/>
            <person name="Mavromatis K."/>
            <person name="Pagani I."/>
            <person name="Ivanova N."/>
            <person name="Ovchinnikova G."/>
            <person name="Lu M."/>
            <person name="Detter J.C."/>
            <person name="Han C."/>
            <person name="Land M."/>
            <person name="Hauser L."/>
            <person name="Markowitz V."/>
            <person name="Cheng J.-F."/>
            <person name="Hugenholtz P."/>
            <person name="Woyke T."/>
            <person name="Wu D."/>
            <person name="Tindall B."/>
            <person name="Pomrenke H.G."/>
            <person name="Brambilla E."/>
            <person name="Klenk H.-P."/>
            <person name="Eisen J.A."/>
        </authorList>
    </citation>
    <scope>NUCLEOTIDE SEQUENCE [LARGE SCALE GENOMIC DNA]</scope>
    <source>
        <strain evidence="2">ATCC 49424 / DSM 5305 / JCM 21570 / NBRC 103401 / IFAM 1448</strain>
    </source>
</reference>
<protein>
    <submittedName>
        <fullName evidence="1">Uncharacterized protein</fullName>
    </submittedName>
</protein>
<gene>
    <name evidence="1" type="ordered locus">Plabr_2199</name>
</gene>
<dbReference type="OrthoDB" id="573695at2"/>
<dbReference type="eggNOG" id="ENOG502ZTGM">
    <property type="taxonomic scope" value="Bacteria"/>
</dbReference>
<keyword evidence="2" id="KW-1185">Reference proteome</keyword>
<evidence type="ECO:0000313" key="1">
    <source>
        <dbReference type="EMBL" id="ADY59801.1"/>
    </source>
</evidence>
<dbReference type="EMBL" id="CP002546">
    <property type="protein sequence ID" value="ADY59801.1"/>
    <property type="molecule type" value="Genomic_DNA"/>
</dbReference>
<dbReference type="HOGENOM" id="CLU_920377_0_0_0"/>
<dbReference type="RefSeq" id="WP_013628525.1">
    <property type="nucleotide sequence ID" value="NC_015174.1"/>
</dbReference>
<dbReference type="AlphaFoldDB" id="F0SK74"/>
<dbReference type="Proteomes" id="UP000006860">
    <property type="component" value="Chromosome"/>
</dbReference>
<name>F0SK74_RUBBR</name>
<proteinExistence type="predicted"/>
<accession>F0SK74</accession>
<evidence type="ECO:0000313" key="2">
    <source>
        <dbReference type="Proteomes" id="UP000006860"/>
    </source>
</evidence>
<sequence>MDLSGLLDLFGYSIYSPEMAQTLEQCGISHPAGKKLKLYDSLESPSGGLSLWFWWKEYYREQIAEPQGTVEPDGRGQGSQELVFYEVRFTPEQLDNVPLPFGLRFPATPDSVLEAMGRKPFSKTKNYVGESVWTYYEDRYELLVIFDLTGTAVRCFKMIALTRKVRQKIDFLENLKEQKPNIQPERIPEIEALLQHTPVAAWRRRMKSGDTQFTSESLKAAEPLFADFLEAVCKATARKNPKSIYTAVTKATKAFNKFARNHPGVIETEEREEIVIFFNQAVKRTGFDLDPAFDLTEEHRAW</sequence>
<organism evidence="1 2">
    <name type="scientific">Rubinisphaera brasiliensis (strain ATCC 49424 / DSM 5305 / JCM 21570 / IAM 15109 / NBRC 103401 / IFAM 1448)</name>
    <name type="common">Planctomyces brasiliensis</name>
    <dbReference type="NCBI Taxonomy" id="756272"/>
    <lineage>
        <taxon>Bacteria</taxon>
        <taxon>Pseudomonadati</taxon>
        <taxon>Planctomycetota</taxon>
        <taxon>Planctomycetia</taxon>
        <taxon>Planctomycetales</taxon>
        <taxon>Planctomycetaceae</taxon>
        <taxon>Rubinisphaera</taxon>
    </lineage>
</organism>
<dbReference type="KEGG" id="pbs:Plabr_2199"/>